<dbReference type="SUPFAM" id="SSF55729">
    <property type="entry name" value="Acyl-CoA N-acyltransferases (Nat)"/>
    <property type="match status" value="1"/>
</dbReference>
<dbReference type="KEGG" id="kro:BVG79_00320"/>
<keyword evidence="2" id="KW-1185">Reference proteome</keyword>
<proteinExistence type="predicted"/>
<name>A0A1W6NWR4_9RHOB</name>
<dbReference type="STRING" id="92947.BVG79_00320"/>
<dbReference type="PANTHER" id="PTHR47017">
    <property type="entry name" value="ACYL-COA"/>
    <property type="match status" value="1"/>
</dbReference>
<dbReference type="Gene3D" id="3.40.630.30">
    <property type="match status" value="1"/>
</dbReference>
<sequence>MATVQLTTHDTITAIGEVAWDSCANPGGAAPARDPFTTYRFLNALEESGSVGGRSGWQPLYLQATVEGKTVGVAPLFVKSHSQGEYVFDHGWAEAWHSAGGQYYPKLQIAVPFSPVTGQRFLTADPAIMATLVEAAVRIADQNDLSSLHITFCTEDEAAAGAAMGLLQRTGTQFHWQNVDYRTFDDFLNALAARKRKMLRRERASAQAFGGQIVQLTGAQIQPEHWDAFWAFYQDTGARKWGQPYLTRAFFDLCQRDLRDDILLVLALRGGKPIAGALNFIGQQALYGRYWGALEHHPFLHFELCYYQAIDYAIAHNLPLVEAGAQGEHKLARGYLPRATHSLHWIADPAFRDAVARFVAAETAAVDEEIEVLTSFGPFRRGERPEND</sequence>
<evidence type="ECO:0008006" key="3">
    <source>
        <dbReference type="Google" id="ProtNLM"/>
    </source>
</evidence>
<dbReference type="EMBL" id="CP019937">
    <property type="protein sequence ID" value="ARO13676.1"/>
    <property type="molecule type" value="Genomic_DNA"/>
</dbReference>
<dbReference type="Proteomes" id="UP000242447">
    <property type="component" value="Chromosome"/>
</dbReference>
<dbReference type="InterPro" id="IPR007434">
    <property type="entry name" value="FemAB-like"/>
</dbReference>
<reference evidence="1 2" key="1">
    <citation type="submission" date="2017-02" db="EMBL/GenBank/DDBJ databases">
        <title>Ketogulonicigenium robustum SPU B003 Genome sequencing and assembly.</title>
        <authorList>
            <person name="Li Y."/>
            <person name="Liu L."/>
            <person name="Wang C."/>
            <person name="Zhang M."/>
            <person name="Zhang T."/>
            <person name="Zhang Y."/>
        </authorList>
    </citation>
    <scope>NUCLEOTIDE SEQUENCE [LARGE SCALE GENOMIC DNA]</scope>
    <source>
        <strain evidence="1 2">SPU_B003</strain>
    </source>
</reference>
<dbReference type="Pfam" id="PF04339">
    <property type="entry name" value="FemAB_like"/>
    <property type="match status" value="1"/>
</dbReference>
<evidence type="ECO:0000313" key="2">
    <source>
        <dbReference type="Proteomes" id="UP000242447"/>
    </source>
</evidence>
<organism evidence="1 2">
    <name type="scientific">Ketogulonicigenium robustum</name>
    <dbReference type="NCBI Taxonomy" id="92947"/>
    <lineage>
        <taxon>Bacteria</taxon>
        <taxon>Pseudomonadati</taxon>
        <taxon>Pseudomonadota</taxon>
        <taxon>Alphaproteobacteria</taxon>
        <taxon>Rhodobacterales</taxon>
        <taxon>Roseobacteraceae</taxon>
        <taxon>Ketogulonicigenium</taxon>
    </lineage>
</organism>
<gene>
    <name evidence="1" type="ORF">BVG79_00320</name>
</gene>
<dbReference type="AlphaFoldDB" id="A0A1W6NWR4"/>
<dbReference type="OrthoDB" id="9776898at2"/>
<evidence type="ECO:0000313" key="1">
    <source>
        <dbReference type="EMBL" id="ARO13676.1"/>
    </source>
</evidence>
<dbReference type="InterPro" id="IPR016181">
    <property type="entry name" value="Acyl_CoA_acyltransferase"/>
</dbReference>
<dbReference type="RefSeq" id="WP_085785355.1">
    <property type="nucleotide sequence ID" value="NZ_CP019937.1"/>
</dbReference>
<protein>
    <recommendedName>
        <fullName evidence="3">N-acetyltransferase</fullName>
    </recommendedName>
</protein>
<dbReference type="PANTHER" id="PTHR47017:SF1">
    <property type="entry name" value="ACYL-COA"/>
    <property type="match status" value="1"/>
</dbReference>
<accession>A0A1W6NWR4</accession>